<evidence type="ECO:0000259" key="1">
    <source>
        <dbReference type="PROSITE" id="PS50112"/>
    </source>
</evidence>
<dbReference type="SMART" id="SM00086">
    <property type="entry name" value="PAC"/>
    <property type="match status" value="1"/>
</dbReference>
<dbReference type="InterPro" id="IPR013655">
    <property type="entry name" value="PAS_fold_3"/>
</dbReference>
<evidence type="ECO:0000313" key="4">
    <source>
        <dbReference type="EMBL" id="MBC5731242.1"/>
    </source>
</evidence>
<dbReference type="PROSITE" id="PS50887">
    <property type="entry name" value="GGDEF"/>
    <property type="match status" value="1"/>
</dbReference>
<dbReference type="InterPro" id="IPR043128">
    <property type="entry name" value="Rev_trsase/Diguanyl_cyclase"/>
</dbReference>
<dbReference type="InterPro" id="IPR000014">
    <property type="entry name" value="PAS"/>
</dbReference>
<evidence type="ECO:0000259" key="3">
    <source>
        <dbReference type="PROSITE" id="PS50887"/>
    </source>
</evidence>
<accession>A0ABR7HUM6</accession>
<dbReference type="InterPro" id="IPR029787">
    <property type="entry name" value="Nucleotide_cyclase"/>
</dbReference>
<dbReference type="CDD" id="cd00130">
    <property type="entry name" value="PAS"/>
    <property type="match status" value="1"/>
</dbReference>
<evidence type="ECO:0000259" key="2">
    <source>
        <dbReference type="PROSITE" id="PS50113"/>
    </source>
</evidence>
<dbReference type="SUPFAM" id="SSF54427">
    <property type="entry name" value="NTF2-like"/>
    <property type="match status" value="1"/>
</dbReference>
<dbReference type="InterPro" id="IPR032710">
    <property type="entry name" value="NTF2-like_dom_sf"/>
</dbReference>
<dbReference type="SMART" id="SM00267">
    <property type="entry name" value="GGDEF"/>
    <property type="match status" value="1"/>
</dbReference>
<organism evidence="4 5">
    <name type="scientific">Pseudoflavonifractor hominis</name>
    <dbReference type="NCBI Taxonomy" id="2763059"/>
    <lineage>
        <taxon>Bacteria</taxon>
        <taxon>Bacillati</taxon>
        <taxon>Bacillota</taxon>
        <taxon>Clostridia</taxon>
        <taxon>Eubacteriales</taxon>
        <taxon>Oscillospiraceae</taxon>
        <taxon>Pseudoflavonifractor</taxon>
    </lineage>
</organism>
<feature type="domain" description="GGDEF" evidence="3">
    <location>
        <begin position="319"/>
        <end position="450"/>
    </location>
</feature>
<protein>
    <submittedName>
        <fullName evidence="4">Diguanylate cyclase</fullName>
    </submittedName>
</protein>
<evidence type="ECO:0000313" key="5">
    <source>
        <dbReference type="Proteomes" id="UP000660021"/>
    </source>
</evidence>
<dbReference type="InterPro" id="IPR000160">
    <property type="entry name" value="GGDEF_dom"/>
</dbReference>
<dbReference type="Pfam" id="PF08447">
    <property type="entry name" value="PAS_3"/>
    <property type="match status" value="1"/>
</dbReference>
<dbReference type="SUPFAM" id="SSF55073">
    <property type="entry name" value="Nucleotide cyclase"/>
    <property type="match status" value="1"/>
</dbReference>
<dbReference type="PROSITE" id="PS50113">
    <property type="entry name" value="PAC"/>
    <property type="match status" value="1"/>
</dbReference>
<dbReference type="PROSITE" id="PS50112">
    <property type="entry name" value="PAS"/>
    <property type="match status" value="1"/>
</dbReference>
<name>A0ABR7HUM6_9FIRM</name>
<dbReference type="InterPro" id="IPR001610">
    <property type="entry name" value="PAC"/>
</dbReference>
<dbReference type="Proteomes" id="UP000660021">
    <property type="component" value="Unassembled WGS sequence"/>
</dbReference>
<dbReference type="InterPro" id="IPR000700">
    <property type="entry name" value="PAS-assoc_C"/>
</dbReference>
<feature type="domain" description="PAC" evidence="2">
    <location>
        <begin position="239"/>
        <end position="290"/>
    </location>
</feature>
<dbReference type="NCBIfam" id="TIGR00254">
    <property type="entry name" value="GGDEF"/>
    <property type="match status" value="1"/>
</dbReference>
<dbReference type="RefSeq" id="WP_101691504.1">
    <property type="nucleotide sequence ID" value="NZ_JACOPR010000006.1"/>
</dbReference>
<dbReference type="InterPro" id="IPR052155">
    <property type="entry name" value="Biofilm_reg_signaling"/>
</dbReference>
<dbReference type="PANTHER" id="PTHR44757:SF2">
    <property type="entry name" value="BIOFILM ARCHITECTURE MAINTENANCE PROTEIN MBAA"/>
    <property type="match status" value="1"/>
</dbReference>
<reference evidence="4 5" key="1">
    <citation type="submission" date="2020-08" db="EMBL/GenBank/DDBJ databases">
        <title>Genome public.</title>
        <authorList>
            <person name="Liu C."/>
            <person name="Sun Q."/>
        </authorList>
    </citation>
    <scope>NUCLEOTIDE SEQUENCE [LARGE SCALE GENOMIC DNA]</scope>
    <source>
        <strain evidence="4 5">New-38</strain>
    </source>
</reference>
<sequence length="451" mass="50509">MLGTNLSTSSPVYQSLCAFFDAYLVRRDLDAALAQVTEDIYSLGTGVHEEAHGRAEFAALLQEELHSEPNPNHYQIHSYWEKEVAPGIYSCLCQIEVSAEVPGEGRAYFSTRLTAGFRAEEGKYRAFSLHMSCANPIQQEREFFPLHYAAQELKKMNADSQSKLAELFNEIVPGGIMGGYLEPDFPLYIINDHALDMLGYTYSEFCADTEEKIANTIHPDDLPGVIRAIADSFAASDKYDVEYRLRKKDGSYLWVHDVGRKIVTEEGRPAIISVLVDISERVAYQTLLKDNSIRDFLAGIYNRRGAEECMSALLAAERASYGFLLLDLDDFKQINDRFGHATGDRVLQMAAAQLRAHFPDGICARLGGDEFVVLVPNLSELEVFQLRTQSLCEAYRKSLSTLCAGHQAGMSIGGLFFHQSRSFSSLYVQADQLLYQVKHHRKDGICIHSLP</sequence>
<dbReference type="CDD" id="cd01949">
    <property type="entry name" value="GGDEF"/>
    <property type="match status" value="1"/>
</dbReference>
<dbReference type="EMBL" id="JACOPR010000006">
    <property type="protein sequence ID" value="MBC5731242.1"/>
    <property type="molecule type" value="Genomic_DNA"/>
</dbReference>
<dbReference type="NCBIfam" id="TIGR00229">
    <property type="entry name" value="sensory_box"/>
    <property type="match status" value="1"/>
</dbReference>
<dbReference type="Gene3D" id="3.30.70.270">
    <property type="match status" value="1"/>
</dbReference>
<dbReference type="Gene3D" id="3.30.450.20">
    <property type="entry name" value="PAS domain"/>
    <property type="match status" value="1"/>
</dbReference>
<gene>
    <name evidence="4" type="ORF">H8S34_10420</name>
</gene>
<feature type="domain" description="PAS" evidence="1">
    <location>
        <begin position="190"/>
        <end position="236"/>
    </location>
</feature>
<dbReference type="Gene3D" id="3.10.450.50">
    <property type="match status" value="1"/>
</dbReference>
<dbReference type="PANTHER" id="PTHR44757">
    <property type="entry name" value="DIGUANYLATE CYCLASE DGCP"/>
    <property type="match status" value="1"/>
</dbReference>
<comment type="caution">
    <text evidence="4">The sequence shown here is derived from an EMBL/GenBank/DDBJ whole genome shotgun (WGS) entry which is preliminary data.</text>
</comment>
<keyword evidence="5" id="KW-1185">Reference proteome</keyword>
<dbReference type="Pfam" id="PF00990">
    <property type="entry name" value="GGDEF"/>
    <property type="match status" value="1"/>
</dbReference>
<dbReference type="InterPro" id="IPR035965">
    <property type="entry name" value="PAS-like_dom_sf"/>
</dbReference>
<dbReference type="SUPFAM" id="SSF55785">
    <property type="entry name" value="PYP-like sensor domain (PAS domain)"/>
    <property type="match status" value="1"/>
</dbReference>
<proteinExistence type="predicted"/>